<evidence type="ECO:0000313" key="5">
    <source>
        <dbReference type="EMBL" id="CCF60726.1"/>
    </source>
</evidence>
<dbReference type="RefSeq" id="XP_003959861.1">
    <property type="nucleotide sequence ID" value="XM_003959812.1"/>
</dbReference>
<organism evidence="5 6">
    <name type="scientific">Kazachstania africana (strain ATCC 22294 / BCRC 22015 / CBS 2517 / CECT 1963 / NBRC 1671 / NRRL Y-8276)</name>
    <name type="common">Yeast</name>
    <name type="synonym">Kluyveromyces africanus</name>
    <dbReference type="NCBI Taxonomy" id="1071382"/>
    <lineage>
        <taxon>Eukaryota</taxon>
        <taxon>Fungi</taxon>
        <taxon>Dikarya</taxon>
        <taxon>Ascomycota</taxon>
        <taxon>Saccharomycotina</taxon>
        <taxon>Saccharomycetes</taxon>
        <taxon>Saccharomycetales</taxon>
        <taxon>Saccharomycetaceae</taxon>
        <taxon>Kazachstania</taxon>
    </lineage>
</organism>
<evidence type="ECO:0000313" key="6">
    <source>
        <dbReference type="Proteomes" id="UP000005220"/>
    </source>
</evidence>
<dbReference type="InterPro" id="IPR039384">
    <property type="entry name" value="HINT"/>
</dbReference>
<dbReference type="KEGG" id="kaf:KAFR_0L01180"/>
<sequence length="150" mass="17304">MSPNTEIKHYNSDCLFCKIISGEIPSYRLIETQYSFSFLDTQPTSHGHILIVPKYHSPRLHNVPDQYLTDLLPVAKRFAKALKLDEKDTGYNILQNNTQIASQSVDHVHVHFIPKHDVKTGLIITWPSKDAERNDLMELRDQIMHNLQSP</sequence>
<feature type="short sequence motif" description="Histidine triad motif" evidence="2 3">
    <location>
        <begin position="107"/>
        <end position="111"/>
    </location>
</feature>
<dbReference type="OrthoDB" id="672793at2759"/>
<dbReference type="HOGENOM" id="CLU_056776_3_0_1"/>
<keyword evidence="6" id="KW-1185">Reference proteome</keyword>
<dbReference type="InterPro" id="IPR019808">
    <property type="entry name" value="Histidine_triad_CS"/>
</dbReference>
<dbReference type="PANTHER" id="PTHR46648:SF1">
    <property type="entry name" value="ADENOSINE 5'-MONOPHOSPHORAMIDASE HNT1"/>
    <property type="match status" value="1"/>
</dbReference>
<dbReference type="GeneID" id="13886934"/>
<dbReference type="Pfam" id="PF01230">
    <property type="entry name" value="HIT"/>
    <property type="match status" value="1"/>
</dbReference>
<dbReference type="InterPro" id="IPR036265">
    <property type="entry name" value="HIT-like_sf"/>
</dbReference>
<dbReference type="AlphaFoldDB" id="H2B276"/>
<feature type="domain" description="HIT" evidence="4">
    <location>
        <begin position="15"/>
        <end position="122"/>
    </location>
</feature>
<dbReference type="STRING" id="1071382.H2B276"/>
<feature type="active site" description="Tele-AMP-histidine intermediate" evidence="1">
    <location>
        <position position="109"/>
    </location>
</feature>
<dbReference type="eggNOG" id="KOG3275">
    <property type="taxonomic scope" value="Eukaryota"/>
</dbReference>
<dbReference type="SUPFAM" id="SSF54197">
    <property type="entry name" value="HIT-like"/>
    <property type="match status" value="1"/>
</dbReference>
<dbReference type="PANTHER" id="PTHR46648">
    <property type="entry name" value="HIT FAMILY PROTEIN 1"/>
    <property type="match status" value="1"/>
</dbReference>
<dbReference type="PRINTS" id="PR00332">
    <property type="entry name" value="HISTRIAD"/>
</dbReference>
<name>H2B276_KAZAF</name>
<evidence type="ECO:0000256" key="2">
    <source>
        <dbReference type="PIRSR" id="PIRSR601310-3"/>
    </source>
</evidence>
<gene>
    <name evidence="5" type="primary">KAFR0L01180</name>
    <name evidence="5" type="ORF">KAFR_0L01180</name>
</gene>
<evidence type="ECO:0000259" key="4">
    <source>
        <dbReference type="PROSITE" id="PS51084"/>
    </source>
</evidence>
<dbReference type="Gene3D" id="3.30.428.10">
    <property type="entry name" value="HIT-like"/>
    <property type="match status" value="1"/>
</dbReference>
<dbReference type="InParanoid" id="H2B276"/>
<protein>
    <recommendedName>
        <fullName evidence="4">HIT domain-containing protein</fullName>
    </recommendedName>
</protein>
<dbReference type="GO" id="GO:0009117">
    <property type="term" value="P:nucleotide metabolic process"/>
    <property type="evidence" value="ECO:0007669"/>
    <property type="project" value="TreeGrafter"/>
</dbReference>
<dbReference type="PROSITE" id="PS00892">
    <property type="entry name" value="HIT_1"/>
    <property type="match status" value="1"/>
</dbReference>
<dbReference type="Proteomes" id="UP000005220">
    <property type="component" value="Chromosome 12"/>
</dbReference>
<proteinExistence type="predicted"/>
<reference evidence="5 6" key="1">
    <citation type="journal article" date="2011" name="Proc. Natl. Acad. Sci. U.S.A.">
        <title>Evolutionary erosion of yeast sex chromosomes by mating-type switching accidents.</title>
        <authorList>
            <person name="Gordon J.L."/>
            <person name="Armisen D."/>
            <person name="Proux-Wera E."/>
            <person name="Oheigeartaigh S.S."/>
            <person name="Byrne K.P."/>
            <person name="Wolfe K.H."/>
        </authorList>
    </citation>
    <scope>NUCLEOTIDE SEQUENCE [LARGE SCALE GENOMIC DNA]</scope>
    <source>
        <strain evidence="6">ATCC 22294 / BCRC 22015 / CBS 2517 / CECT 1963 / NBRC 1671 / NRRL Y-8276</strain>
    </source>
</reference>
<dbReference type="CDD" id="cd01277">
    <property type="entry name" value="HINT_subgroup"/>
    <property type="match status" value="1"/>
</dbReference>
<dbReference type="InterPro" id="IPR011146">
    <property type="entry name" value="HIT-like"/>
</dbReference>
<dbReference type="InterPro" id="IPR001310">
    <property type="entry name" value="Histidine_triad_HIT"/>
</dbReference>
<dbReference type="PROSITE" id="PS51084">
    <property type="entry name" value="HIT_2"/>
    <property type="match status" value="1"/>
</dbReference>
<dbReference type="GO" id="GO:0003824">
    <property type="term" value="F:catalytic activity"/>
    <property type="evidence" value="ECO:0007669"/>
    <property type="project" value="InterPro"/>
</dbReference>
<accession>H2B276</accession>
<dbReference type="EMBL" id="HE650832">
    <property type="protein sequence ID" value="CCF60726.1"/>
    <property type="molecule type" value="Genomic_DNA"/>
</dbReference>
<evidence type="ECO:0000256" key="1">
    <source>
        <dbReference type="PIRSR" id="PIRSR601310-1"/>
    </source>
</evidence>
<evidence type="ECO:0000256" key="3">
    <source>
        <dbReference type="PROSITE-ProRule" id="PRU00464"/>
    </source>
</evidence>